<dbReference type="Proteomes" id="UP000199307">
    <property type="component" value="Unassembled WGS sequence"/>
</dbReference>
<gene>
    <name evidence="4" type="ORF">SAMN02927916_3392</name>
</gene>
<evidence type="ECO:0000313" key="4">
    <source>
        <dbReference type="EMBL" id="SCY78831.1"/>
    </source>
</evidence>
<comment type="caution">
    <text evidence="4">The sequence shown here is derived from an EMBL/GenBank/DDBJ whole genome shotgun (WGS) entry which is preliminary data.</text>
</comment>
<evidence type="ECO:0000256" key="2">
    <source>
        <dbReference type="SAM" id="MobiDB-lite"/>
    </source>
</evidence>
<evidence type="ECO:0000313" key="5">
    <source>
        <dbReference type="Proteomes" id="UP000199307"/>
    </source>
</evidence>
<dbReference type="InterPro" id="IPR025295">
    <property type="entry name" value="eCIS_core_dom"/>
</dbReference>
<feature type="region of interest" description="Disordered" evidence="2">
    <location>
        <begin position="1"/>
        <end position="33"/>
    </location>
</feature>
<accession>A0ABY0LYC3</accession>
<organism evidence="4 5">
    <name type="scientific">Flavobacterium anhuiense</name>
    <dbReference type="NCBI Taxonomy" id="459526"/>
    <lineage>
        <taxon>Bacteria</taxon>
        <taxon>Pseudomonadati</taxon>
        <taxon>Bacteroidota</taxon>
        <taxon>Flavobacteriia</taxon>
        <taxon>Flavobacteriales</taxon>
        <taxon>Flavobacteriaceae</taxon>
        <taxon>Flavobacterium</taxon>
    </lineage>
</organism>
<dbReference type="RefSeq" id="WP_091134236.1">
    <property type="nucleotide sequence ID" value="NZ_FMVC01000005.1"/>
</dbReference>
<keyword evidence="1" id="KW-0175">Coiled coil</keyword>
<sequence>MEYSTHKTKTQSAANSSDEKVIQNKARELQDNRPVSVLQKKVNNTGLPDNLKSGIEKLSGHSMDDVKVHYNSDKPAQLNAHAYAQGTNIHLASGQEKHLPHEAWHVVQQKQGRVKPTLQMKGKVNVNDDKGLEKEADVMGAKALQTKQITKPFLLSQNQPTKTTVAQLNEDEEHGLVPPSTHGRSQSYKSPADPASTTKGHHHAVPRKNLTRFERMIDRIGRILATKTNVHVAVALDDNTLVLSVNQESLEEEKKLAAVAAKLKNIIHDEDPLAGSSDKRITGHRRTKDIAKTKNLLEGAYTNEETGVETNEEVSSQLKRLMIAINAGVINGAKYNSGTAGIYVVPTSTNPSDKTQNMHGELKVTGAILERRKNGKYNEKDVYIGGTLADCFACNASHKIMNEEIRKQLKDWSFYSGGTHGGLFVGYRASTIVAKNKARFQELTGEEVIDGDIPKVNSIDKESPSSLNYDSDSEAEDVVELSTYAKQRNKLNTIQKDLRASRKKIKQFDAEIQAANSHLDSLRQEMQKLTPYVKEESFKKELARAEQEYESAKQESIRTEKLLKDMEQEVQNAIENLESTKQKILNDIVVVGTKTRKPKPGIPVTFRGDTLTQTGWEPGQSFNERALKDLSSKYAYKQAYDKANGKEIKVQLELAKAEFQKAEKSATDLNLKLLHAKAPLDRLEVLPLEIQKTEENIKKIQADREITHQHIIGNEDEKVKTKADQKLAANHSKVKAVKGKLDWLNQSAITADQTDGD</sequence>
<feature type="compositionally biased region" description="Basic and acidic residues" evidence="2">
    <location>
        <begin position="17"/>
        <end position="31"/>
    </location>
</feature>
<evidence type="ECO:0000259" key="3">
    <source>
        <dbReference type="Pfam" id="PF13699"/>
    </source>
</evidence>
<feature type="coiled-coil region" evidence="1">
    <location>
        <begin position="484"/>
        <end position="587"/>
    </location>
</feature>
<feature type="domain" description="eCIS core" evidence="3">
    <location>
        <begin position="47"/>
        <end position="112"/>
    </location>
</feature>
<keyword evidence="5" id="KW-1185">Reference proteome</keyword>
<dbReference type="EMBL" id="FMVC01000005">
    <property type="protein sequence ID" value="SCY78831.1"/>
    <property type="molecule type" value="Genomic_DNA"/>
</dbReference>
<protein>
    <recommendedName>
        <fullName evidence="3">eCIS core domain-containing protein</fullName>
    </recommendedName>
</protein>
<proteinExistence type="predicted"/>
<evidence type="ECO:0000256" key="1">
    <source>
        <dbReference type="SAM" id="Coils"/>
    </source>
</evidence>
<feature type="region of interest" description="Disordered" evidence="2">
    <location>
        <begin position="170"/>
        <end position="206"/>
    </location>
</feature>
<dbReference type="Pfam" id="PF13699">
    <property type="entry name" value="eCIS_core"/>
    <property type="match status" value="1"/>
</dbReference>
<reference evidence="4 5" key="1">
    <citation type="submission" date="2016-10" db="EMBL/GenBank/DDBJ databases">
        <authorList>
            <person name="Varghese N."/>
            <person name="Submissions S."/>
        </authorList>
    </citation>
    <scope>NUCLEOTIDE SEQUENCE [LARGE SCALE GENOMIC DNA]</scope>
    <source>
        <strain evidence="4 5">CGMCC 1.6859</strain>
    </source>
</reference>
<name>A0ABY0LYC3_9FLAO</name>